<dbReference type="InterPro" id="IPR004827">
    <property type="entry name" value="bZIP"/>
</dbReference>
<dbReference type="OrthoDB" id="1906396at2759"/>
<dbReference type="SMART" id="SM00338">
    <property type="entry name" value="BRLZ"/>
    <property type="match status" value="1"/>
</dbReference>
<name>A0A804IE53_MUSAM</name>
<protein>
    <submittedName>
        <fullName evidence="3">(wild Malaysian banana) hypothetical protein</fullName>
    </submittedName>
</protein>
<evidence type="ECO:0000313" key="5">
    <source>
        <dbReference type="Proteomes" id="UP000012960"/>
    </source>
</evidence>
<reference evidence="4" key="2">
    <citation type="submission" date="2021-05" db="UniProtKB">
        <authorList>
            <consortium name="EnsemblPlants"/>
        </authorList>
    </citation>
    <scope>IDENTIFICATION</scope>
    <source>
        <strain evidence="4">subsp. malaccensis</strain>
    </source>
</reference>
<evidence type="ECO:0000259" key="2">
    <source>
        <dbReference type="SMART" id="SM00338"/>
    </source>
</evidence>
<dbReference type="Gramene" id="Ma03_t20040.1">
    <property type="protein sequence ID" value="Ma03_p20040.1"/>
    <property type="gene ID" value="Ma03_g20040"/>
</dbReference>
<dbReference type="EnsemblPlants" id="Ma03_t20040.1">
    <property type="protein sequence ID" value="Ma03_p20040.1"/>
    <property type="gene ID" value="Ma03_g20040"/>
</dbReference>
<dbReference type="GO" id="GO:0045893">
    <property type="term" value="P:positive regulation of DNA-templated transcription"/>
    <property type="evidence" value="ECO:0000318"/>
    <property type="project" value="GO_Central"/>
</dbReference>
<dbReference type="InterPro" id="IPR044797">
    <property type="entry name" value="At4g06598-like"/>
</dbReference>
<dbReference type="InParanoid" id="A0A804IE53"/>
<dbReference type="GO" id="GO:0003700">
    <property type="term" value="F:DNA-binding transcription factor activity"/>
    <property type="evidence" value="ECO:0007669"/>
    <property type="project" value="InterPro"/>
</dbReference>
<dbReference type="GO" id="GO:0003677">
    <property type="term" value="F:DNA binding"/>
    <property type="evidence" value="ECO:0000318"/>
    <property type="project" value="GO_Central"/>
</dbReference>
<dbReference type="OMA" id="HEADNAC"/>
<reference evidence="3" key="1">
    <citation type="submission" date="2021-03" db="EMBL/GenBank/DDBJ databases">
        <authorList>
            <consortium name="Genoscope - CEA"/>
            <person name="William W."/>
        </authorList>
    </citation>
    <scope>NUCLEOTIDE SEQUENCE</scope>
    <source>
        <strain evidence="3">Doubled-haploid Pahang</strain>
    </source>
</reference>
<keyword evidence="5" id="KW-1185">Reference proteome</keyword>
<dbReference type="EMBL" id="HG996468">
    <property type="protein sequence ID" value="CAG1850732.1"/>
    <property type="molecule type" value="Genomic_DNA"/>
</dbReference>
<proteinExistence type="predicted"/>
<evidence type="ECO:0000256" key="1">
    <source>
        <dbReference type="SAM" id="MobiDB-lite"/>
    </source>
</evidence>
<dbReference type="PANTHER" id="PTHR46835">
    <property type="entry name" value="BASIC-LEUCINE ZIPPER (BZIP) TRANSCRIPTION FACTOR FAMILY PROTEIN-RELATED"/>
    <property type="match status" value="1"/>
</dbReference>
<evidence type="ECO:0000313" key="3">
    <source>
        <dbReference type="EMBL" id="CAG1850732.1"/>
    </source>
</evidence>
<sequence length="334" mass="37042">MSRPAPLPPRCPFQNRGVTRRALESKPQTTQTDDKLCAKHHRFPSHGSLLDEQPLWLDDLLTDPEISPRGISLQRSSSDPVALLEVATSFHGPISPITEEDALSDGILHESRESEEASEIGYGFEVGNCVYGPNSPRKKTKMDDLESSVVTALLKDVPSNPLQYLTVDYPSTSVINELNEKEDSTSSGNLDSESISRRRSGQRSRVRKLQYIAELERSVDILQTLGADLAARVASLFQYRLALSVENKKLRQQLASLQQEKIIKHGQHQSLKNEAERLRMIYGRHRRSKSAASCFGTSPSVVVVDPSPIDWQTLDLGKLSLGGNQVSMKHGLGH</sequence>
<feature type="region of interest" description="Disordered" evidence="1">
    <location>
        <begin position="178"/>
        <end position="201"/>
    </location>
</feature>
<evidence type="ECO:0000313" key="4">
    <source>
        <dbReference type="EnsemblPlants" id="Ma03_p20040.1"/>
    </source>
</evidence>
<dbReference type="Proteomes" id="UP000012960">
    <property type="component" value="Unplaced"/>
</dbReference>
<gene>
    <name evidence="3" type="ORF">GSMUA_198340.1</name>
</gene>
<feature type="domain" description="BZIP" evidence="2">
    <location>
        <begin position="189"/>
        <end position="249"/>
    </location>
</feature>
<organism evidence="4 5">
    <name type="scientific">Musa acuminata subsp. malaccensis</name>
    <name type="common">Wild banana</name>
    <name type="synonym">Musa malaccensis</name>
    <dbReference type="NCBI Taxonomy" id="214687"/>
    <lineage>
        <taxon>Eukaryota</taxon>
        <taxon>Viridiplantae</taxon>
        <taxon>Streptophyta</taxon>
        <taxon>Embryophyta</taxon>
        <taxon>Tracheophyta</taxon>
        <taxon>Spermatophyta</taxon>
        <taxon>Magnoliopsida</taxon>
        <taxon>Liliopsida</taxon>
        <taxon>Zingiberales</taxon>
        <taxon>Musaceae</taxon>
        <taxon>Musa</taxon>
    </lineage>
</organism>
<dbReference type="GO" id="GO:0005634">
    <property type="term" value="C:nucleus"/>
    <property type="evidence" value="ECO:0000318"/>
    <property type="project" value="GO_Central"/>
</dbReference>
<accession>A0A804IE53</accession>
<feature type="compositionally biased region" description="Pro residues" evidence="1">
    <location>
        <begin position="1"/>
        <end position="11"/>
    </location>
</feature>
<dbReference type="FunCoup" id="A0A804IE53">
    <property type="interactions" value="1352"/>
</dbReference>
<feature type="region of interest" description="Disordered" evidence="1">
    <location>
        <begin position="1"/>
        <end position="34"/>
    </location>
</feature>
<dbReference type="PANTHER" id="PTHR46835:SF4">
    <property type="entry name" value="B-ZIP PROTEIN"/>
    <property type="match status" value="1"/>
</dbReference>
<dbReference type="AlphaFoldDB" id="A0A804IE53"/>